<proteinExistence type="predicted"/>
<reference evidence="2 3" key="1">
    <citation type="journal article" date="2017" name="ISME J.">
        <title>Energy and carbon metabolisms in a deep terrestrial subsurface fluid microbial community.</title>
        <authorList>
            <person name="Momper L."/>
            <person name="Jungbluth S.P."/>
            <person name="Lee M.D."/>
            <person name="Amend J.P."/>
        </authorList>
    </citation>
    <scope>NUCLEOTIDE SEQUENCE [LARGE SCALE GENOMIC DNA]</scope>
    <source>
        <strain evidence="2">SURF_26</strain>
    </source>
</reference>
<dbReference type="Pfam" id="PF15562">
    <property type="entry name" value="Imm17"/>
    <property type="match status" value="1"/>
</dbReference>
<evidence type="ECO:0000313" key="3">
    <source>
        <dbReference type="Proteomes" id="UP000266426"/>
    </source>
</evidence>
<sequence>MMGLILVFAGLFSIAGAVFDWDWFMTHRKARLLVNLLSRTGARVFYAVLGVIISVIRILVMLNVFKTA</sequence>
<feature type="transmembrane region" description="Helical" evidence="1">
    <location>
        <begin position="44"/>
        <end position="65"/>
    </location>
</feature>
<organism evidence="2 3">
    <name type="scientific">Candidatus Auribacter fodinae</name>
    <dbReference type="NCBI Taxonomy" id="2093366"/>
    <lineage>
        <taxon>Bacteria</taxon>
        <taxon>Pseudomonadati</taxon>
        <taxon>Candidatus Auribacterota</taxon>
        <taxon>Candidatus Auribacteria</taxon>
        <taxon>Candidatus Auribacterales</taxon>
        <taxon>Candidatus Auribacteraceae</taxon>
        <taxon>Candidatus Auribacter</taxon>
    </lineage>
</organism>
<keyword evidence="1" id="KW-0472">Membrane</keyword>
<keyword evidence="1" id="KW-0812">Transmembrane</keyword>
<dbReference type="InterPro" id="IPR029087">
    <property type="entry name" value="Imm17"/>
</dbReference>
<evidence type="ECO:0000313" key="2">
    <source>
        <dbReference type="EMBL" id="RJP57097.1"/>
    </source>
</evidence>
<name>A0A3A4R2R6_9BACT</name>
<evidence type="ECO:0000256" key="1">
    <source>
        <dbReference type="SAM" id="Phobius"/>
    </source>
</evidence>
<dbReference type="Proteomes" id="UP000266426">
    <property type="component" value="Unassembled WGS sequence"/>
</dbReference>
<comment type="caution">
    <text evidence="2">The sequence shown here is derived from an EMBL/GenBank/DDBJ whole genome shotgun (WGS) entry which is preliminary data.</text>
</comment>
<gene>
    <name evidence="2" type="ORF">C4541_10870</name>
</gene>
<protein>
    <submittedName>
        <fullName evidence="2">Uncharacterized protein</fullName>
    </submittedName>
</protein>
<dbReference type="EMBL" id="QZJZ01000086">
    <property type="protein sequence ID" value="RJP57097.1"/>
    <property type="molecule type" value="Genomic_DNA"/>
</dbReference>
<dbReference type="AlphaFoldDB" id="A0A3A4R2R6"/>
<accession>A0A3A4R2R6</accession>
<keyword evidence="1" id="KW-1133">Transmembrane helix</keyword>